<organism evidence="7 8">
    <name type="scientific">Limosilactobacillus coleohominis 101-4-CHN</name>
    <dbReference type="NCBI Taxonomy" id="575594"/>
    <lineage>
        <taxon>Bacteria</taxon>
        <taxon>Bacillati</taxon>
        <taxon>Bacillota</taxon>
        <taxon>Bacilli</taxon>
        <taxon>Lactobacillales</taxon>
        <taxon>Lactobacillaceae</taxon>
        <taxon>Limosilactobacillus</taxon>
    </lineage>
</organism>
<comment type="similarity">
    <text evidence="1">Belongs to the SorC transcriptional regulatory family.</text>
</comment>
<dbReference type="PANTHER" id="PTHR34294:SF1">
    <property type="entry name" value="TRANSCRIPTIONAL REGULATOR LSRR"/>
    <property type="match status" value="1"/>
</dbReference>
<dbReference type="STRING" id="575594.HMPREF0501_01604"/>
<dbReference type="OrthoDB" id="58802at2"/>
<dbReference type="RefSeq" id="WP_006917545.1">
    <property type="nucleotide sequence ID" value="NZ_GG698807.1"/>
</dbReference>
<dbReference type="Gene3D" id="3.40.50.1360">
    <property type="match status" value="1"/>
</dbReference>
<dbReference type="InterPro" id="IPR013324">
    <property type="entry name" value="RNA_pol_sigma_r3/r4-like"/>
</dbReference>
<evidence type="ECO:0000313" key="7">
    <source>
        <dbReference type="EMBL" id="EEU29597.1"/>
    </source>
</evidence>
<dbReference type="EMBL" id="GG698807">
    <property type="protein sequence ID" value="EEU29597.1"/>
    <property type="molecule type" value="Genomic_DNA"/>
</dbReference>
<evidence type="ECO:0000256" key="4">
    <source>
        <dbReference type="ARBA" id="ARBA00023163"/>
    </source>
</evidence>
<evidence type="ECO:0000256" key="3">
    <source>
        <dbReference type="ARBA" id="ARBA00023125"/>
    </source>
</evidence>
<dbReference type="InterPro" id="IPR037171">
    <property type="entry name" value="NagB/RpiA_transferase-like"/>
</dbReference>
<dbReference type="eggNOG" id="COG2390">
    <property type="taxonomic scope" value="Bacteria"/>
</dbReference>
<dbReference type="GO" id="GO:0006352">
    <property type="term" value="P:DNA-templated transcription initiation"/>
    <property type="evidence" value="ECO:0007669"/>
    <property type="project" value="InterPro"/>
</dbReference>
<dbReference type="Pfam" id="PF04198">
    <property type="entry name" value="Sugar-bind"/>
    <property type="match status" value="1"/>
</dbReference>
<dbReference type="InterPro" id="IPR051054">
    <property type="entry name" value="SorC_transcr_regulators"/>
</dbReference>
<proteinExistence type="inferred from homology"/>
<keyword evidence="4" id="KW-0804">Transcription</keyword>
<keyword evidence="3" id="KW-0238">DNA-binding</keyword>
<dbReference type="GO" id="GO:0030246">
    <property type="term" value="F:carbohydrate binding"/>
    <property type="evidence" value="ECO:0007669"/>
    <property type="project" value="InterPro"/>
</dbReference>
<feature type="domain" description="Sugar-binding" evidence="5">
    <location>
        <begin position="64"/>
        <end position="311"/>
    </location>
</feature>
<dbReference type="InterPro" id="IPR013249">
    <property type="entry name" value="RNA_pol_sigma70_r4_t2"/>
</dbReference>
<gene>
    <name evidence="7" type="ORF">HMPREF0501_01604</name>
</gene>
<dbReference type="GO" id="GO:0016987">
    <property type="term" value="F:sigma factor activity"/>
    <property type="evidence" value="ECO:0007669"/>
    <property type="project" value="InterPro"/>
</dbReference>
<dbReference type="AlphaFoldDB" id="C7XXW9"/>
<sequence length="315" mass="35006">MVSQKQIRQAVEVSKLYYLKGMTQAEIARELKLSRPTVSRAIQFARDQRIVQIKIDDPLHYVHSLGQQLKQKYHLSQAIIAEPIDDEPQSILTALGEATAQLLPTLVQDNDIIGVSWGQTLNAVAKYLQPSDRKHIQVVYLKGTVANSTHNNFVVNVTKAFNKNFHTQAQILPLPVIFDNAKIKSMVVQDHFIDQILTTARHVNVAVFTVGTTEDNATLFSLGYLNTSEIKKLQRTAVGDIVSQFVDEQGQIVDPELAKRTMAIPLDVLKATRQSILVAGGMNKLPVIQAALNGRYANVLVTDLHNAQALLDENE</sequence>
<name>C7XXW9_9LACO</name>
<keyword evidence="8" id="KW-1185">Reference proteome</keyword>
<dbReference type="SUPFAM" id="SSF88659">
    <property type="entry name" value="Sigma3 and sigma4 domains of RNA polymerase sigma factors"/>
    <property type="match status" value="1"/>
</dbReference>
<accession>C7XXW9</accession>
<dbReference type="GO" id="GO:0003677">
    <property type="term" value="F:DNA binding"/>
    <property type="evidence" value="ECO:0007669"/>
    <property type="project" value="UniProtKB-KW"/>
</dbReference>
<evidence type="ECO:0000259" key="6">
    <source>
        <dbReference type="Pfam" id="PF08281"/>
    </source>
</evidence>
<evidence type="ECO:0000259" key="5">
    <source>
        <dbReference type="Pfam" id="PF04198"/>
    </source>
</evidence>
<reference evidence="7 8" key="1">
    <citation type="submission" date="2009-06" db="EMBL/GenBank/DDBJ databases">
        <title>The Genome Sequence of Lactobacillus coleohominis strain 101-4-CHN.</title>
        <authorList>
            <consortium name="The Broad Institute Genome Sequencing Platform"/>
            <person name="Ward D."/>
            <person name="Young S.K."/>
            <person name="Zeng Q."/>
            <person name="Koehrsen M."/>
            <person name="Alvarado L."/>
            <person name="Berlin A."/>
            <person name="Borenstein D."/>
            <person name="Chen Z."/>
            <person name="Engels R."/>
            <person name="Freedman E."/>
            <person name="Gellesch M."/>
            <person name="Goldberg J."/>
            <person name="Griggs A."/>
            <person name="Gujja S."/>
            <person name="Heiman D."/>
            <person name="Hepburn T."/>
            <person name="Howarth C."/>
            <person name="Jen D."/>
            <person name="Larson L."/>
            <person name="Lewis B."/>
            <person name="Mehta T."/>
            <person name="Park D."/>
            <person name="Pearson M."/>
            <person name="Roberts A."/>
            <person name="Saif S."/>
            <person name="Shea T."/>
            <person name="Shenoy N."/>
            <person name="Sisk P."/>
            <person name="Stolte C."/>
            <person name="Sykes S."/>
            <person name="Walk T."/>
            <person name="White J."/>
            <person name="Yandava C."/>
            <person name="Liu Y."/>
            <person name="Xu Q."/>
            <person name="Lander E."/>
            <person name="Nusbaum C."/>
            <person name="Galagan J."/>
            <person name="Birren B."/>
        </authorList>
    </citation>
    <scope>NUCLEOTIDE SEQUENCE [LARGE SCALE GENOMIC DNA]</scope>
    <source>
        <strain evidence="7 8">101-4-CHN</strain>
    </source>
</reference>
<protein>
    <submittedName>
        <fullName evidence="7">Putative deoxyribonucleoside regulator</fullName>
    </submittedName>
</protein>
<dbReference type="Proteomes" id="UP000003987">
    <property type="component" value="Unassembled WGS sequence"/>
</dbReference>
<dbReference type="SUPFAM" id="SSF100950">
    <property type="entry name" value="NagB/RpiA/CoA transferase-like"/>
    <property type="match status" value="1"/>
</dbReference>
<dbReference type="PANTHER" id="PTHR34294">
    <property type="entry name" value="TRANSCRIPTIONAL REGULATOR-RELATED"/>
    <property type="match status" value="1"/>
</dbReference>
<dbReference type="HOGENOM" id="CLU_054506_1_1_9"/>
<evidence type="ECO:0000313" key="8">
    <source>
        <dbReference type="Proteomes" id="UP000003987"/>
    </source>
</evidence>
<evidence type="ECO:0000256" key="2">
    <source>
        <dbReference type="ARBA" id="ARBA00023015"/>
    </source>
</evidence>
<keyword evidence="2" id="KW-0805">Transcription regulation</keyword>
<dbReference type="Pfam" id="PF08281">
    <property type="entry name" value="Sigma70_r4_2"/>
    <property type="match status" value="1"/>
</dbReference>
<feature type="domain" description="RNA polymerase sigma factor 70 region 4 type 2" evidence="6">
    <location>
        <begin position="16"/>
        <end position="46"/>
    </location>
</feature>
<evidence type="ECO:0000256" key="1">
    <source>
        <dbReference type="ARBA" id="ARBA00010466"/>
    </source>
</evidence>
<dbReference type="Gene3D" id="1.10.10.60">
    <property type="entry name" value="Homeodomain-like"/>
    <property type="match status" value="1"/>
</dbReference>
<dbReference type="InterPro" id="IPR007324">
    <property type="entry name" value="Sugar-bd_dom_put"/>
</dbReference>